<name>A0A9P4K8H7_9PLEO</name>
<dbReference type="Proteomes" id="UP000800093">
    <property type="component" value="Unassembled WGS sequence"/>
</dbReference>
<feature type="region of interest" description="Disordered" evidence="1">
    <location>
        <begin position="133"/>
        <end position="156"/>
    </location>
</feature>
<evidence type="ECO:0000256" key="1">
    <source>
        <dbReference type="SAM" id="MobiDB-lite"/>
    </source>
</evidence>
<dbReference type="EMBL" id="ML986629">
    <property type="protein sequence ID" value="KAF2263222.1"/>
    <property type="molecule type" value="Genomic_DNA"/>
</dbReference>
<protein>
    <submittedName>
        <fullName evidence="2">Uncharacterized protein</fullName>
    </submittedName>
</protein>
<gene>
    <name evidence="2" type="ORF">CC78DRAFT_581784</name>
</gene>
<evidence type="ECO:0000313" key="2">
    <source>
        <dbReference type="EMBL" id="KAF2263222.1"/>
    </source>
</evidence>
<sequence>MTFDRVRGRRNLVTIVQGFQQGTALVGTTRSACSYVGFRHTCEKTLTKVPFSGVLGGIELALVYGHVRLRATFLDLRFMRRGSREPVLQVNDEDPPPHGFKNLTIAMTENVLAFVTLAHGKMFGLTNGVASAPPRRYVSTPPSPASMDLSSTQLNP</sequence>
<keyword evidence="3" id="KW-1185">Reference proteome</keyword>
<organism evidence="2 3">
    <name type="scientific">Lojkania enalia</name>
    <dbReference type="NCBI Taxonomy" id="147567"/>
    <lineage>
        <taxon>Eukaryota</taxon>
        <taxon>Fungi</taxon>
        <taxon>Dikarya</taxon>
        <taxon>Ascomycota</taxon>
        <taxon>Pezizomycotina</taxon>
        <taxon>Dothideomycetes</taxon>
        <taxon>Pleosporomycetidae</taxon>
        <taxon>Pleosporales</taxon>
        <taxon>Pleosporales incertae sedis</taxon>
        <taxon>Lojkania</taxon>
    </lineage>
</organism>
<reference evidence="3" key="1">
    <citation type="journal article" date="2020" name="Stud. Mycol.">
        <title>101 Dothideomycetes genomes: A test case for predicting lifestyles and emergence of pathogens.</title>
        <authorList>
            <person name="Haridas S."/>
            <person name="Albert R."/>
            <person name="Binder M."/>
            <person name="Bloem J."/>
            <person name="LaButti K."/>
            <person name="Salamov A."/>
            <person name="Andreopoulos B."/>
            <person name="Baker S."/>
            <person name="Barry K."/>
            <person name="Bills G."/>
            <person name="Bluhm B."/>
            <person name="Cannon C."/>
            <person name="Castanera R."/>
            <person name="Culley D."/>
            <person name="Daum C."/>
            <person name="Ezra D."/>
            <person name="Gonzalez J."/>
            <person name="Henrissat B."/>
            <person name="Kuo A."/>
            <person name="Liang C."/>
            <person name="Lipzen A."/>
            <person name="Lutzoni F."/>
            <person name="Magnuson J."/>
            <person name="Mondo S."/>
            <person name="Nolan M."/>
            <person name="Ohm R."/>
            <person name="Pangilinan J."/>
            <person name="Park H.-J."/>
            <person name="Ramirez L."/>
            <person name="Alfaro M."/>
            <person name="Sun H."/>
            <person name="Tritt A."/>
            <person name="Yoshinaga Y."/>
            <person name="Zwiers L.-H."/>
            <person name="Turgeon B."/>
            <person name="Goodwin S."/>
            <person name="Spatafora J."/>
            <person name="Crous P."/>
            <person name="Grigoriev I."/>
        </authorList>
    </citation>
    <scope>NUCLEOTIDE SEQUENCE [LARGE SCALE GENOMIC DNA]</scope>
    <source>
        <strain evidence="3">CBS 304.66</strain>
    </source>
</reference>
<evidence type="ECO:0000313" key="3">
    <source>
        <dbReference type="Proteomes" id="UP000800093"/>
    </source>
</evidence>
<dbReference type="AlphaFoldDB" id="A0A9P4K8H7"/>
<proteinExistence type="predicted"/>
<comment type="caution">
    <text evidence="2">The sequence shown here is derived from an EMBL/GenBank/DDBJ whole genome shotgun (WGS) entry which is preliminary data.</text>
</comment>
<accession>A0A9P4K8H7</accession>